<proteinExistence type="inferred from homology"/>
<dbReference type="InterPro" id="IPR036021">
    <property type="entry name" value="Tungsten_al_ferr_oxy-like_C"/>
</dbReference>
<evidence type="ECO:0000256" key="4">
    <source>
        <dbReference type="ARBA" id="ARBA00022723"/>
    </source>
</evidence>
<dbReference type="EMBL" id="JANFXK010000007">
    <property type="protein sequence ID" value="MCQ4636625.1"/>
    <property type="molecule type" value="Genomic_DNA"/>
</dbReference>
<dbReference type="Pfam" id="PF02730">
    <property type="entry name" value="AFOR_N"/>
    <property type="match status" value="1"/>
</dbReference>
<dbReference type="SMART" id="SM00790">
    <property type="entry name" value="AFOR_N"/>
    <property type="match status" value="1"/>
</dbReference>
<dbReference type="SUPFAM" id="SSF56228">
    <property type="entry name" value="Aldehyde ferredoxin oxidoreductase, N-terminal domain"/>
    <property type="match status" value="1"/>
</dbReference>
<dbReference type="InterPro" id="IPR013984">
    <property type="entry name" value="Ald_Fedxn_OxRdtase_dom2"/>
</dbReference>
<comment type="cofactor">
    <cofactor evidence="1">
        <name>[4Fe-4S] cluster</name>
        <dbReference type="ChEBI" id="CHEBI:49883"/>
    </cofactor>
</comment>
<dbReference type="Pfam" id="PF01314">
    <property type="entry name" value="AFOR_C"/>
    <property type="match status" value="1"/>
</dbReference>
<dbReference type="Gene3D" id="1.10.569.10">
    <property type="entry name" value="Aldehyde Ferredoxin Oxidoreductase Protein, subunit A, domain 2"/>
    <property type="match status" value="1"/>
</dbReference>
<keyword evidence="5" id="KW-0560">Oxidoreductase</keyword>
<sequence length="626" mass="68899">MITDARILYVDLKEKKTEIKSLDAQTYKKYPGGSALGLYLMLKEMDPKVDPLSPENMMIFSVSPLTGIPISGQSRMCVTTKSPLTGTVGDSQVGGFIPAAVKGNGWDAIVIKGKAEAPVYLYIDKDKVEIRDAKNIWGKTTGDSEIAIAEDLGHDKFEASVIGPGGENGVPYAAIMHRRSRANGRNGVGAVMGSKNLKALVVKKAPPRMPENMDELKKLTLDVKERMAANETIVDTSLNGSAGCVDGIAAEGFLPSYNWEKGTMDDWIKTAGTTITNTVLKKRETCFGCAIRCKGVVEIPGKADPEYGGPEYETCATFGSYCGNTDLGEICHANQLCNMYGIDTITCGATIAWAMECFEKGILTEKDTDGLELKFGNGAVFEELIEKIVRKEDGIGALLAKGSAAAAKELGPEAEDLVVACKGQEWPAHMVQYKTNLALNYAANPFGADHQSAEHDPALMAPADDQNWLWPNLLEDFEKCDRYGVLDDNKAKFAYATQKFYSMMETLCLCQFAWGPAWQLYGPEELVQFCKAAVDWDITIDELQEIGERRINMMRLFNQKLGLSRKDDVLPKKAFLPIEYTEGEIAQITPEQFEHTLDTYYKYAGWDVETGNPTEETIKRLGLEWI</sequence>
<evidence type="ECO:0000313" key="11">
    <source>
        <dbReference type="Proteomes" id="UP001524502"/>
    </source>
</evidence>
<evidence type="ECO:0000256" key="6">
    <source>
        <dbReference type="ARBA" id="ARBA00023004"/>
    </source>
</evidence>
<dbReference type="PANTHER" id="PTHR30038">
    <property type="entry name" value="ALDEHYDE FERREDOXIN OXIDOREDUCTASE"/>
    <property type="match status" value="1"/>
</dbReference>
<dbReference type="SUPFAM" id="SSF48310">
    <property type="entry name" value="Aldehyde ferredoxin oxidoreductase, C-terminal domains"/>
    <property type="match status" value="1"/>
</dbReference>
<dbReference type="Gene3D" id="3.60.9.10">
    <property type="entry name" value="Aldehyde ferredoxin oxidoreductase, N-terminal domain"/>
    <property type="match status" value="1"/>
</dbReference>
<evidence type="ECO:0000256" key="5">
    <source>
        <dbReference type="ARBA" id="ARBA00023002"/>
    </source>
</evidence>
<dbReference type="Gene3D" id="1.10.599.10">
    <property type="entry name" value="Aldehyde Ferredoxin Oxidoreductase Protein, subunit A, domain 3"/>
    <property type="match status" value="1"/>
</dbReference>
<dbReference type="InterPro" id="IPR036503">
    <property type="entry name" value="Ald_Fedxn_OxRdtase_N_sf"/>
</dbReference>
<dbReference type="InterPro" id="IPR001203">
    <property type="entry name" value="OxRdtase_Ald_Fedxn_C"/>
</dbReference>
<evidence type="ECO:0000256" key="2">
    <source>
        <dbReference type="ARBA" id="ARBA00011032"/>
    </source>
</evidence>
<feature type="domain" description="Aldehyde ferredoxin oxidoreductase N-terminal" evidence="9">
    <location>
        <begin position="6"/>
        <end position="206"/>
    </location>
</feature>
<reference evidence="10 11" key="1">
    <citation type="submission" date="2022-06" db="EMBL/GenBank/DDBJ databases">
        <title>Isolation of gut microbiota from human fecal samples.</title>
        <authorList>
            <person name="Pamer E.G."/>
            <person name="Barat B."/>
            <person name="Waligurski E."/>
            <person name="Medina S."/>
            <person name="Paddock L."/>
            <person name="Mostad J."/>
        </authorList>
    </citation>
    <scope>NUCLEOTIDE SEQUENCE [LARGE SCALE GENOMIC DNA]</scope>
    <source>
        <strain evidence="10 11">SL.3.17</strain>
    </source>
</reference>
<keyword evidence="6" id="KW-0408">Iron</keyword>
<evidence type="ECO:0000256" key="7">
    <source>
        <dbReference type="ARBA" id="ARBA00023014"/>
    </source>
</evidence>
<evidence type="ECO:0000256" key="1">
    <source>
        <dbReference type="ARBA" id="ARBA00001966"/>
    </source>
</evidence>
<keyword evidence="4" id="KW-0479">Metal-binding</keyword>
<evidence type="ECO:0000256" key="8">
    <source>
        <dbReference type="ARBA" id="ARBA00049934"/>
    </source>
</evidence>
<dbReference type="InterPro" id="IPR013985">
    <property type="entry name" value="Ald_Fedxn_OxRdtase_dom3"/>
</dbReference>
<keyword evidence="11" id="KW-1185">Reference proteome</keyword>
<comment type="caution">
    <text evidence="10">The sequence shown here is derived from an EMBL/GenBank/DDBJ whole genome shotgun (WGS) entry which is preliminary data.</text>
</comment>
<keyword evidence="3" id="KW-0004">4Fe-4S</keyword>
<protein>
    <submittedName>
        <fullName evidence="10">Aldehyde ferredoxin oxidoreductase family protein</fullName>
    </submittedName>
</protein>
<keyword evidence="7" id="KW-0411">Iron-sulfur</keyword>
<accession>A0ABT1RN60</accession>
<dbReference type="InterPro" id="IPR013983">
    <property type="entry name" value="Ald_Fedxn_OxRdtase_N"/>
</dbReference>
<dbReference type="PANTHER" id="PTHR30038:SF7">
    <property type="entry name" value="TUNGSTEN-CONTAINING GLYCERALDEHYDE-3-PHOSPHATE:FERREDOXIN OXIDOREDUCTASE"/>
    <property type="match status" value="1"/>
</dbReference>
<dbReference type="InterPro" id="IPR051919">
    <property type="entry name" value="W-dependent_AOR"/>
</dbReference>
<evidence type="ECO:0000256" key="3">
    <source>
        <dbReference type="ARBA" id="ARBA00022485"/>
    </source>
</evidence>
<comment type="similarity">
    <text evidence="2">Belongs to the AOR/FOR family.</text>
</comment>
<comment type="cofactor">
    <cofactor evidence="8">
        <name>tungstopterin</name>
        <dbReference type="ChEBI" id="CHEBI:30402"/>
    </cofactor>
</comment>
<organism evidence="10 11">
    <name type="scientific">Anaerovorax odorimutans</name>
    <dbReference type="NCBI Taxonomy" id="109327"/>
    <lineage>
        <taxon>Bacteria</taxon>
        <taxon>Bacillati</taxon>
        <taxon>Bacillota</taxon>
        <taxon>Clostridia</taxon>
        <taxon>Peptostreptococcales</taxon>
        <taxon>Anaerovoracaceae</taxon>
        <taxon>Anaerovorax</taxon>
    </lineage>
</organism>
<gene>
    <name evidence="10" type="ORF">NE619_07775</name>
</gene>
<dbReference type="RefSeq" id="WP_256131820.1">
    <property type="nucleotide sequence ID" value="NZ_JANFXK010000007.1"/>
</dbReference>
<evidence type="ECO:0000313" key="10">
    <source>
        <dbReference type="EMBL" id="MCQ4636625.1"/>
    </source>
</evidence>
<evidence type="ECO:0000259" key="9">
    <source>
        <dbReference type="SMART" id="SM00790"/>
    </source>
</evidence>
<dbReference type="Proteomes" id="UP001524502">
    <property type="component" value="Unassembled WGS sequence"/>
</dbReference>
<name>A0ABT1RN60_9FIRM</name>